<evidence type="ECO:0000256" key="5">
    <source>
        <dbReference type="ARBA" id="ARBA00023098"/>
    </source>
</evidence>
<evidence type="ECO:0000256" key="3">
    <source>
        <dbReference type="ARBA" id="ARBA00022821"/>
    </source>
</evidence>
<evidence type="ECO:0000256" key="6">
    <source>
        <dbReference type="PROSITE-ProRule" id="PRU01161"/>
    </source>
</evidence>
<keyword evidence="2 6" id="KW-0378">Hydrolase</keyword>
<dbReference type="Pfam" id="PF01734">
    <property type="entry name" value="Patatin"/>
    <property type="match status" value="4"/>
</dbReference>
<feature type="short sequence motif" description="DGA/G" evidence="6">
    <location>
        <begin position="220"/>
        <end position="222"/>
    </location>
</feature>
<feature type="non-terminal residue" evidence="9">
    <location>
        <position position="1"/>
    </location>
</feature>
<feature type="short sequence motif" description="GXSXG" evidence="6">
    <location>
        <begin position="453"/>
        <end position="457"/>
    </location>
</feature>
<feature type="active site" description="Proton acceptor" evidence="6">
    <location>
        <position position="1292"/>
    </location>
</feature>
<feature type="active site" description="Nucleophile" evidence="6">
    <location>
        <position position="70"/>
    </location>
</feature>
<feature type="short sequence motif" description="DGA/G" evidence="6">
    <location>
        <begin position="605"/>
        <end position="607"/>
    </location>
</feature>
<dbReference type="OrthoDB" id="1658288at2759"/>
<name>A0A9J5ZLY0_SOLCO</name>
<comment type="caution">
    <text evidence="9">The sequence shown here is derived from an EMBL/GenBank/DDBJ whole genome shotgun (WGS) entry which is preliminary data.</text>
</comment>
<dbReference type="GO" id="GO:0006952">
    <property type="term" value="P:defense response"/>
    <property type="evidence" value="ECO:0007669"/>
    <property type="project" value="UniProtKB-KW"/>
</dbReference>
<evidence type="ECO:0000313" key="9">
    <source>
        <dbReference type="EMBL" id="KAG5613132.1"/>
    </source>
</evidence>
<sequence length="1292" mass="143386">MNKVMLSSSGSLKLQPPTYGKLITILSIDGGGIRGIIPATILEYLESQLQELDGEDARLADYFDIIAGTSTGGLVTAMLTAPNKDKRPMFAAKDIKPFYLEHGPKIFPQTGMLFFGSIMKTMKSLIGPKYNGKYLHQVIKEKLGETYLHETLTNVVIPTFDIKNLQPTIFSTFEAREKPLMDAKLSDICISTSAAPTYLPAHYFKTQDKDDNFHEFNLVDGGVAANNPALVATSQVTKQIMAGNPDFFPIKPIDYGRFLVISVGTGSAKVEQKYNAKIASKWGILGWLLNGGSTPIVDVFTQASGDMVDFHISVVFQALHSEENYLRIQDDTLSGTDSSVDISTEENMKKLVEIGTNLLKKPVSRVNLQTGLFEQSKKDDTNEETLKRFAKLLSQEKRLRDSKSPHTSKTSDIDGGGIRGLIPAIILEYLESQLQELDGEDARLADYFDIIAGTSTGGLATAMLTTPNKDNRPLFAAKDIKPFYLEHGPKIFPQNNMILIGSIIKGWKFLTGPKYDGKYLRQIIKEKLGETKLHETLTNVVIPTFDIKNIQPTIFSTFEAKKYSIMDAKLSDICIGTSAAPTYLPAHNFQTQNEDGKFREFNLIDGAIAANNPTFIAINEVTKQIFEQTPYFKIFDEMKPTNYGKFLVISIGTGSAKLEHKYDAKIASNWGIFGWLSDGGSNPIIDAFADASDDMVDYHISVVFQCVCCQKQYLRIQDDTLSGADSSVDISTKENMDKLVEIGKKLLKKPVSRVNLKTCLFEQLGITGGTNEEALKEFAKLLSEEKKLRNPKKLDSEDARLADYFDIIAGTSTGGLVTAMLTAPNKDNRPLFAAKDIKPFYLEHGPKIFPQNNMILIGSIIKGWKFLSGPKYNGKYLHQVIKEKLGETHLHETLTNVVIPTFDIKNIQPTIFSTFEAKKHSIMNAKLSNICIGTSAAPTYLPAHNFQTQNEDGKFREFNLIDGAIAANNPTFIAISEVTKQICEQNPYFEKMTPTNYGKFLVISIGTGSAKLEHKYDAKIASNWGIFGWLRDGGSNPIIDAFADASDDMDDTLSGADSSVDISTKENMDKLVEIGTNLLKKSVSRVNLKTCLFEQLGTTGGTNEEALKEFAKLLSEEKKFRNPKELDGEDARLADYFDIIAGTSTGGLATAILTAPNKDKRPMFAAKEIKPFYLEHGPKIFPQKGLIITLIKQFHRMLFFGSIMKTLKSLIGPKYNGKYLHQTLTNVVIPTFDIKNPQPTIFSTFEAREKPLMDAKLSDICISTSAAPTYLPAHYFKTQDKDDNFHEFNLVD</sequence>
<accession>A0A9J5ZLY0</accession>
<evidence type="ECO:0000256" key="7">
    <source>
        <dbReference type="RuleBase" id="RU361262"/>
    </source>
</evidence>
<dbReference type="Proteomes" id="UP000824120">
    <property type="component" value="Chromosome 4"/>
</dbReference>
<evidence type="ECO:0000256" key="2">
    <source>
        <dbReference type="ARBA" id="ARBA00022801"/>
    </source>
</evidence>
<feature type="short sequence motif" description="GXSXG" evidence="6">
    <location>
        <begin position="1142"/>
        <end position="1146"/>
    </location>
</feature>
<feature type="short sequence motif" description="GXGXXG" evidence="6">
    <location>
        <begin position="415"/>
        <end position="420"/>
    </location>
</feature>
<evidence type="ECO:0000313" key="10">
    <source>
        <dbReference type="Proteomes" id="UP000824120"/>
    </source>
</evidence>
<feature type="domain" description="PNPLA" evidence="8">
    <location>
        <begin position="1091"/>
        <end position="1292"/>
    </location>
</feature>
<dbReference type="SUPFAM" id="SSF52151">
    <property type="entry name" value="FabD/lysophospholipase-like"/>
    <property type="match status" value="4"/>
</dbReference>
<reference evidence="9 10" key="1">
    <citation type="submission" date="2020-09" db="EMBL/GenBank/DDBJ databases">
        <title>De no assembly of potato wild relative species, Solanum commersonii.</title>
        <authorList>
            <person name="Cho K."/>
        </authorList>
    </citation>
    <scope>NUCLEOTIDE SEQUENCE [LARGE SCALE GENOMIC DNA]</scope>
    <source>
        <strain evidence="9">LZ3.2</strain>
        <tissue evidence="9">Leaf</tissue>
    </source>
</reference>
<feature type="short sequence motif" description="GXSXG" evidence="6">
    <location>
        <begin position="810"/>
        <end position="814"/>
    </location>
</feature>
<comment type="caution">
    <text evidence="6">Lacks conserved residue(s) required for the propagation of feature annotation.</text>
</comment>
<feature type="domain" description="PNPLA" evidence="8">
    <location>
        <begin position="411"/>
        <end position="618"/>
    </location>
</feature>
<feature type="short sequence motif" description="GXGXXG" evidence="6">
    <location>
        <begin position="30"/>
        <end position="35"/>
    </location>
</feature>
<protein>
    <recommendedName>
        <fullName evidence="7">Patatin</fullName>
        <ecNumber evidence="7">3.1.1.-</ecNumber>
    </recommendedName>
</protein>
<dbReference type="InterPro" id="IPR002641">
    <property type="entry name" value="PNPLA_dom"/>
</dbReference>
<evidence type="ECO:0000256" key="1">
    <source>
        <dbReference type="ARBA" id="ARBA00010240"/>
    </source>
</evidence>
<organism evidence="9 10">
    <name type="scientific">Solanum commersonii</name>
    <name type="common">Commerson's wild potato</name>
    <name type="synonym">Commerson's nightshade</name>
    <dbReference type="NCBI Taxonomy" id="4109"/>
    <lineage>
        <taxon>Eukaryota</taxon>
        <taxon>Viridiplantae</taxon>
        <taxon>Streptophyta</taxon>
        <taxon>Embryophyta</taxon>
        <taxon>Tracheophyta</taxon>
        <taxon>Spermatophyta</taxon>
        <taxon>Magnoliopsida</taxon>
        <taxon>eudicotyledons</taxon>
        <taxon>Gunneridae</taxon>
        <taxon>Pentapetalae</taxon>
        <taxon>asterids</taxon>
        <taxon>lamiids</taxon>
        <taxon>Solanales</taxon>
        <taxon>Solanaceae</taxon>
        <taxon>Solanoideae</taxon>
        <taxon>Solaneae</taxon>
        <taxon>Solanum</taxon>
    </lineage>
</organism>
<dbReference type="PANTHER" id="PTHR32176:SF102">
    <property type="entry name" value="PATATIN"/>
    <property type="match status" value="1"/>
</dbReference>
<keyword evidence="10" id="KW-1185">Reference proteome</keyword>
<comment type="similarity">
    <text evidence="1 7">Belongs to the patatin family.</text>
</comment>
<keyword evidence="4 6" id="KW-0442">Lipid degradation</keyword>
<feature type="domain" description="PNPLA" evidence="8">
    <location>
        <begin position="759"/>
        <end position="975"/>
    </location>
</feature>
<feature type="short sequence motif" description="GXSXG" evidence="6">
    <location>
        <begin position="68"/>
        <end position="72"/>
    </location>
</feature>
<proteinExistence type="inferred from homology"/>
<keyword evidence="3" id="KW-0611">Plant defense</keyword>
<evidence type="ECO:0000256" key="4">
    <source>
        <dbReference type="ARBA" id="ARBA00022963"/>
    </source>
</evidence>
<feature type="active site" description="Nucleophile" evidence="6">
    <location>
        <position position="1144"/>
    </location>
</feature>
<feature type="active site" description="Proton acceptor" evidence="6">
    <location>
        <position position="220"/>
    </location>
</feature>
<dbReference type="InterPro" id="IPR016035">
    <property type="entry name" value="Acyl_Trfase/lysoPLipase"/>
</dbReference>
<feature type="domain" description="PNPLA" evidence="8">
    <location>
        <begin position="26"/>
        <end position="233"/>
    </location>
</feature>
<dbReference type="Gene3D" id="3.40.1090.10">
    <property type="entry name" value="Cytosolic phospholipase A2 catalytic domain"/>
    <property type="match status" value="4"/>
</dbReference>
<dbReference type="EC" id="3.1.1.-" evidence="7"/>
<dbReference type="GO" id="GO:0047372">
    <property type="term" value="F:monoacylglycerol lipase activity"/>
    <property type="evidence" value="ECO:0007669"/>
    <property type="project" value="TreeGrafter"/>
</dbReference>
<dbReference type="GO" id="GO:0016042">
    <property type="term" value="P:lipid catabolic process"/>
    <property type="evidence" value="ECO:0007669"/>
    <property type="project" value="UniProtKB-UniRule"/>
</dbReference>
<dbReference type="FunFam" id="3.40.1090.10:FF:000005">
    <property type="entry name" value="Patatin"/>
    <property type="match status" value="2"/>
</dbReference>
<feature type="active site" description="Nucleophile" evidence="6">
    <location>
        <position position="812"/>
    </location>
</feature>
<feature type="short sequence motif" description="DGA/G" evidence="6">
    <location>
        <begin position="962"/>
        <end position="964"/>
    </location>
</feature>
<keyword evidence="5 6" id="KW-0443">Lipid metabolism</keyword>
<feature type="active site" description="Nucleophile" evidence="6">
    <location>
        <position position="455"/>
    </location>
</feature>
<dbReference type="EMBL" id="JACXVP010000004">
    <property type="protein sequence ID" value="KAG5613132.1"/>
    <property type="molecule type" value="Genomic_DNA"/>
</dbReference>
<gene>
    <name evidence="9" type="ORF">H5410_024413</name>
</gene>
<dbReference type="PANTHER" id="PTHR32176">
    <property type="entry name" value="XYLOSE ISOMERASE"/>
    <property type="match status" value="1"/>
</dbReference>
<feature type="active site" description="Proton acceptor" evidence="6">
    <location>
        <position position="962"/>
    </location>
</feature>
<dbReference type="CDD" id="cd07214">
    <property type="entry name" value="Pat17_isozyme_like"/>
    <property type="match status" value="2"/>
</dbReference>
<comment type="function">
    <text evidence="7">Lipolytic acyl hydrolase (LAH).</text>
</comment>
<evidence type="ECO:0000259" key="8">
    <source>
        <dbReference type="PROSITE" id="PS51635"/>
    </source>
</evidence>
<dbReference type="PROSITE" id="PS51635">
    <property type="entry name" value="PNPLA"/>
    <property type="match status" value="4"/>
</dbReference>
<comment type="domain">
    <text evidence="7">The nitrogen atoms of the two glycine residues in the GGXR motif define the oxyanion hole, and stabilize the oxyanion that forms during the nucleophilic attack by the catalytic serine during substrate cleavage.</text>
</comment>
<dbReference type="GO" id="GO:0004620">
    <property type="term" value="F:phospholipase activity"/>
    <property type="evidence" value="ECO:0007669"/>
    <property type="project" value="TreeGrafter"/>
</dbReference>
<feature type="active site" description="Proton acceptor" evidence="6">
    <location>
        <position position="605"/>
    </location>
</feature>